<dbReference type="Proteomes" id="UP000051804">
    <property type="component" value="Unassembled WGS sequence"/>
</dbReference>
<dbReference type="AlphaFoldDB" id="A0A0R1K0B4"/>
<dbReference type="EMBL" id="AZDJ01000002">
    <property type="protein sequence ID" value="KRK74097.1"/>
    <property type="molecule type" value="Genomic_DNA"/>
</dbReference>
<name>A0A0R1K0B4_9LACO</name>
<evidence type="ECO:0000313" key="1">
    <source>
        <dbReference type="EMBL" id="KRK74097.1"/>
    </source>
</evidence>
<dbReference type="STRING" id="1291734.FD02_GL001421"/>
<gene>
    <name evidence="1" type="ORF">FD02_GL001421</name>
</gene>
<proteinExistence type="predicted"/>
<comment type="caution">
    <text evidence="1">The sequence shown here is derived from an EMBL/GenBank/DDBJ whole genome shotgun (WGS) entry which is preliminary data.</text>
</comment>
<accession>A0A0R1K0B4</accession>
<organism evidence="1 2">
    <name type="scientific">Lacticaseibacillus nasuensis JCM 17158</name>
    <dbReference type="NCBI Taxonomy" id="1291734"/>
    <lineage>
        <taxon>Bacteria</taxon>
        <taxon>Bacillati</taxon>
        <taxon>Bacillota</taxon>
        <taxon>Bacilli</taxon>
        <taxon>Lactobacillales</taxon>
        <taxon>Lactobacillaceae</taxon>
        <taxon>Lacticaseibacillus</taxon>
    </lineage>
</organism>
<evidence type="ECO:0008006" key="3">
    <source>
        <dbReference type="Google" id="ProtNLM"/>
    </source>
</evidence>
<dbReference type="PATRIC" id="fig|1291734.4.peg.1462"/>
<sequence>MFNAQMTFVASDGTRKTVTIPNVDSAVDAARLRAAMNGIINADLIGRNGVRYYRSIYTAKLIQTDTQVLVDDSKNPVVAA</sequence>
<dbReference type="InterPro" id="IPR021321">
    <property type="entry name" value="DUF2922"/>
</dbReference>
<dbReference type="Pfam" id="PF11148">
    <property type="entry name" value="DUF2922"/>
    <property type="match status" value="1"/>
</dbReference>
<protein>
    <recommendedName>
        <fullName evidence="3">DUF2922 domain-containing protein</fullName>
    </recommendedName>
</protein>
<evidence type="ECO:0000313" key="2">
    <source>
        <dbReference type="Proteomes" id="UP000051804"/>
    </source>
</evidence>
<dbReference type="RefSeq" id="WP_056949981.1">
    <property type="nucleotide sequence ID" value="NZ_AZDJ01000002.1"/>
</dbReference>
<dbReference type="OrthoDB" id="2323347at2"/>
<keyword evidence="2" id="KW-1185">Reference proteome</keyword>
<reference evidence="1 2" key="1">
    <citation type="journal article" date="2015" name="Genome Announc.">
        <title>Expanding the biotechnology potential of lactobacilli through comparative genomics of 213 strains and associated genera.</title>
        <authorList>
            <person name="Sun Z."/>
            <person name="Harris H.M."/>
            <person name="McCann A."/>
            <person name="Guo C."/>
            <person name="Argimon S."/>
            <person name="Zhang W."/>
            <person name="Yang X."/>
            <person name="Jeffery I.B."/>
            <person name="Cooney J.C."/>
            <person name="Kagawa T.F."/>
            <person name="Liu W."/>
            <person name="Song Y."/>
            <person name="Salvetti E."/>
            <person name="Wrobel A."/>
            <person name="Rasinkangas P."/>
            <person name="Parkhill J."/>
            <person name="Rea M.C."/>
            <person name="O'Sullivan O."/>
            <person name="Ritari J."/>
            <person name="Douillard F.P."/>
            <person name="Paul Ross R."/>
            <person name="Yang R."/>
            <person name="Briner A.E."/>
            <person name="Felis G.E."/>
            <person name="de Vos W.M."/>
            <person name="Barrangou R."/>
            <person name="Klaenhammer T.R."/>
            <person name="Caufield P.W."/>
            <person name="Cui Y."/>
            <person name="Zhang H."/>
            <person name="O'Toole P.W."/>
        </authorList>
    </citation>
    <scope>NUCLEOTIDE SEQUENCE [LARGE SCALE GENOMIC DNA]</scope>
    <source>
        <strain evidence="1 2">JCM 17158</strain>
    </source>
</reference>